<feature type="region of interest" description="Disordered" evidence="1">
    <location>
        <begin position="259"/>
        <end position="289"/>
    </location>
</feature>
<dbReference type="PANTHER" id="PTHR35537">
    <property type="entry name" value="DNA DAMAGE-INDUCIBLE APOPTOSIS SUPPRESSOR PROTEIN DDIAS"/>
    <property type="match status" value="1"/>
</dbReference>
<dbReference type="GO" id="GO:0003677">
    <property type="term" value="F:DNA binding"/>
    <property type="evidence" value="ECO:0007669"/>
    <property type="project" value="UniProtKB-KW"/>
</dbReference>
<feature type="domain" description="Replication factor A C-terminal" evidence="2">
    <location>
        <begin position="8"/>
        <end position="104"/>
    </location>
</feature>
<accession>A0A146PAB2</accession>
<evidence type="ECO:0000256" key="1">
    <source>
        <dbReference type="SAM" id="MobiDB-lite"/>
    </source>
</evidence>
<sequence length="742" mass="81655">MSVRRVLVGCTVLSVQDSCVFYPCCEGCFSRLDAEQRGSIRYRCSRCGYWCLKDQVDYRYRLSLWVVRDASTFGVTVFGNSLNAFFGIHASGLQRLVDNWEEPVGTSARSTLLAKAVQDCFLGRYFIFGIKVSGTEREPWLEHPDGNESGRRERAQFVATQMILPTASAPTGCTVLSYFQRLLQKASEHVAESVDCSKAFRPVTAPLLLIAGPSPNSSARDVSPCPSGLLSHSLLGLPLQDHTLASTSPWQQSLGLETSSAVQEEGCSQDGGDENRILTGSNTTPHPVQRVYPEDGPGTVQLECSFHCSPSPAGYSRSSFKYDVGSSFSADTRFSQSRQRYKSCDLTPEELPTTQQSKSFLSSSVAWDEFPFSESLAEFLCEQNRGFDLQDQKQASSTFVETANLPAEQASACQIVSIDKLKDVTNLLPPGGDGENVLSVQGGKSWTEGLNKSEGAGIPQHEELLLFSEEQDEHNEMDGYNCSADLFGDSLTMGMHTETDATLAQTVSSPSNACFQRADLNDQNLRNAHKSVSHSTPKLKSNLRMKRDSLCLRDVDFVPPSQSSPAMKVGAMTPSPTAAPCRNLKCSKENLMRSMRSGTCENQVTPRRRLRKPEKMKDRLPVGERVMVPGGALMYASPRRTCQKQESEASHVTVCDYEGGEGVIAPTPTRKMQPGVAFRKGRRTENWSCIRKGSGGDGGFSRDQTQAEFDGSERHLDRSEDQLSEDGNQTRDWSRDLFSDSL</sequence>
<dbReference type="OrthoDB" id="9948238at2759"/>
<evidence type="ECO:0000313" key="4">
    <source>
        <dbReference type="Ensembl" id="ENSFHEP00000007707.1"/>
    </source>
</evidence>
<dbReference type="Pfam" id="PF08646">
    <property type="entry name" value="Rep_fac-A_C"/>
    <property type="match status" value="1"/>
</dbReference>
<dbReference type="InterPro" id="IPR043522">
    <property type="entry name" value="DDIAS"/>
</dbReference>
<dbReference type="EMBL" id="GCES01145806">
    <property type="protein sequence ID" value="JAQ40516.1"/>
    <property type="molecule type" value="Transcribed_RNA"/>
</dbReference>
<dbReference type="STRING" id="8078.ENSFHEP00000007707"/>
<dbReference type="PANTHER" id="PTHR35537:SF1">
    <property type="entry name" value="DNA DAMAGE-INDUCED APOPTOSIS SUPPRESSOR PROTEIN"/>
    <property type="match status" value="1"/>
</dbReference>
<dbReference type="Ensembl" id="ENSFHET00000003370.1">
    <property type="protein sequence ID" value="ENSFHEP00000007707.1"/>
    <property type="gene ID" value="ENSFHEG00000008837.1"/>
</dbReference>
<dbReference type="GeneID" id="105930026"/>
<keyword evidence="5" id="KW-1185">Reference proteome</keyword>
<proteinExistence type="predicted"/>
<evidence type="ECO:0000313" key="3">
    <source>
        <dbReference type="EMBL" id="JAQ40516.1"/>
    </source>
</evidence>
<dbReference type="GO" id="GO:1902230">
    <property type="term" value="P:negative regulation of intrinsic apoptotic signaling pathway in response to DNA damage"/>
    <property type="evidence" value="ECO:0007669"/>
    <property type="project" value="InterPro"/>
</dbReference>
<dbReference type="GO" id="GO:0005737">
    <property type="term" value="C:cytoplasm"/>
    <property type="evidence" value="ECO:0007669"/>
    <property type="project" value="TreeGrafter"/>
</dbReference>
<dbReference type="CTD" id="220042"/>
<dbReference type="AlphaFoldDB" id="A0A146PAB2"/>
<dbReference type="InterPro" id="IPR012340">
    <property type="entry name" value="NA-bd_OB-fold"/>
</dbReference>
<dbReference type="GO" id="GO:0005634">
    <property type="term" value="C:nucleus"/>
    <property type="evidence" value="ECO:0007669"/>
    <property type="project" value="TreeGrafter"/>
</dbReference>
<dbReference type="SUPFAM" id="SSF50249">
    <property type="entry name" value="Nucleic acid-binding proteins"/>
    <property type="match status" value="1"/>
</dbReference>
<feature type="compositionally biased region" description="Basic and acidic residues" evidence="1">
    <location>
        <begin position="728"/>
        <end position="742"/>
    </location>
</feature>
<protein>
    <submittedName>
        <fullName evidence="4">DNA damage induced apoptosis suppressor</fullName>
    </submittedName>
    <submittedName>
        <fullName evidence="3">Replication A 70 kDa DNA-binding subunit-like protein</fullName>
    </submittedName>
</protein>
<reference evidence="3" key="1">
    <citation type="submission" date="2015-01" db="EMBL/GenBank/DDBJ databases">
        <title>EvidentialGene: Evidence-directed Construction of Complete mRNA Transcriptomes without Genomes.</title>
        <authorList>
            <person name="Gilbert D.G."/>
        </authorList>
    </citation>
    <scope>NUCLEOTIDE SEQUENCE</scope>
</reference>
<dbReference type="Proteomes" id="UP000265000">
    <property type="component" value="Unplaced"/>
</dbReference>
<dbReference type="GeneTree" id="ENSGT00940000166008"/>
<evidence type="ECO:0000313" key="5">
    <source>
        <dbReference type="Proteomes" id="UP000265000"/>
    </source>
</evidence>
<feature type="compositionally biased region" description="Basic and acidic residues" evidence="1">
    <location>
        <begin position="711"/>
        <end position="721"/>
    </location>
</feature>
<organism evidence="3">
    <name type="scientific">Fundulus heteroclitus</name>
    <name type="common">Killifish</name>
    <name type="synonym">Mummichog</name>
    <dbReference type="NCBI Taxonomy" id="8078"/>
    <lineage>
        <taxon>Eukaryota</taxon>
        <taxon>Metazoa</taxon>
        <taxon>Chordata</taxon>
        <taxon>Craniata</taxon>
        <taxon>Vertebrata</taxon>
        <taxon>Euteleostomi</taxon>
        <taxon>Actinopterygii</taxon>
        <taxon>Neopterygii</taxon>
        <taxon>Teleostei</taxon>
        <taxon>Neoteleostei</taxon>
        <taxon>Acanthomorphata</taxon>
        <taxon>Ovalentaria</taxon>
        <taxon>Atherinomorphae</taxon>
        <taxon>Cyprinodontiformes</taxon>
        <taxon>Fundulidae</taxon>
        <taxon>Fundulus</taxon>
    </lineage>
</organism>
<feature type="region of interest" description="Disordered" evidence="1">
    <location>
        <begin position="688"/>
        <end position="742"/>
    </location>
</feature>
<evidence type="ECO:0000259" key="2">
    <source>
        <dbReference type="Pfam" id="PF08646"/>
    </source>
</evidence>
<keyword evidence="3" id="KW-0238">DNA-binding</keyword>
<reference evidence="4" key="2">
    <citation type="submission" date="2025-05" db="UniProtKB">
        <authorList>
            <consortium name="Ensembl"/>
        </authorList>
    </citation>
    <scope>IDENTIFICATION</scope>
</reference>
<dbReference type="InterPro" id="IPR013955">
    <property type="entry name" value="Rep_factor-A_C"/>
</dbReference>
<dbReference type="Gene3D" id="2.40.50.140">
    <property type="entry name" value="Nucleic acid-binding proteins"/>
    <property type="match status" value="1"/>
</dbReference>
<name>A0A146PAB2_FUNHE</name>